<dbReference type="CDD" id="cd09220">
    <property type="entry name" value="GH64-GluB-like"/>
    <property type="match status" value="1"/>
</dbReference>
<dbReference type="InterPro" id="IPR037398">
    <property type="entry name" value="Glyco_hydro_64_fam"/>
</dbReference>
<feature type="region of interest" description="Disordered" evidence="1">
    <location>
        <begin position="1"/>
        <end position="34"/>
    </location>
</feature>
<evidence type="ECO:0000259" key="2">
    <source>
        <dbReference type="PROSITE" id="PS52006"/>
    </source>
</evidence>
<reference evidence="3 4" key="1">
    <citation type="journal article" date="2012" name="BMC Genomics">
        <title>Sequencing the genome of Marssonina brunnea reveals fungus-poplar co-evolution.</title>
        <authorList>
            <person name="Zhu S."/>
            <person name="Cao Y.-Z."/>
            <person name="Jiang C."/>
            <person name="Tan B.-Y."/>
            <person name="Wang Z."/>
            <person name="Feng S."/>
            <person name="Zhang L."/>
            <person name="Su X.-H."/>
            <person name="Brejova B."/>
            <person name="Vinar T."/>
            <person name="Xu M."/>
            <person name="Wang M.-X."/>
            <person name="Zhang S.-G."/>
            <person name="Huang M.-R."/>
            <person name="Wu R."/>
            <person name="Zhou Y."/>
        </authorList>
    </citation>
    <scope>NUCLEOTIDE SEQUENCE [LARGE SCALE GENOMIC DNA]</scope>
    <source>
        <strain evidence="3 4">MB_m1</strain>
    </source>
</reference>
<feature type="compositionally biased region" description="Polar residues" evidence="1">
    <location>
        <begin position="16"/>
        <end position="29"/>
    </location>
</feature>
<dbReference type="KEGG" id="mbe:MBM_03965"/>
<dbReference type="InParanoid" id="K1XBU2"/>
<dbReference type="OrthoDB" id="10058186at2759"/>
<dbReference type="Pfam" id="PF16483">
    <property type="entry name" value="Glyco_hydro_64"/>
    <property type="match status" value="1"/>
</dbReference>
<dbReference type="OMA" id="FCEFTWN"/>
<proteinExistence type="predicted"/>
<protein>
    <submittedName>
        <fullName evidence="3">Glucanase B</fullName>
    </submittedName>
</protein>
<gene>
    <name evidence="3" type="ORF">MBM_03965</name>
</gene>
<dbReference type="HOGENOM" id="CLU_032886_2_0_1"/>
<evidence type="ECO:0000313" key="4">
    <source>
        <dbReference type="Proteomes" id="UP000006753"/>
    </source>
</evidence>
<dbReference type="GeneID" id="18759900"/>
<feature type="domain" description="GH64" evidence="2">
    <location>
        <begin position="83"/>
        <end position="456"/>
    </location>
</feature>
<dbReference type="InterPro" id="IPR037176">
    <property type="entry name" value="Osmotin/thaumatin-like_sf"/>
</dbReference>
<dbReference type="InterPro" id="IPR032477">
    <property type="entry name" value="Glyco_hydro_64"/>
</dbReference>
<accession>K1XBU2</accession>
<evidence type="ECO:0000313" key="3">
    <source>
        <dbReference type="EMBL" id="EKD18193.1"/>
    </source>
</evidence>
<evidence type="ECO:0000256" key="1">
    <source>
        <dbReference type="SAM" id="MobiDB-lite"/>
    </source>
</evidence>
<sequence length="457" mass="48354">MKLKAKFNQWRLGSPDANSQAPPTTASTKTRARKLSKSIQARVARQASSIATLGSRVGQKEKGGTEAAVVATDRDLSVSATTAATLNLSLVNRTSSNNVNAYVTGLAIDNSYRFILIQSDGRTPYYPSSPSSVGSPLAVNCAIPLGPPGSSKIVTIPRIAGGRIWFSIDSSLTFLLNPGPGLVEPSVSNPSDPNYKLNWGFCEFTFNNFQLFANISYVDFVSIPIALNLINTAGAKQSVIGIPKNGLQRVAQGLIDQNAKDGKGWDKLVVRASNGSVLRALSPNTGIVMDSSLFQGYYDAYVNAIWDKYSRAPLTVDTQAQWGTVSAYVSNNLLTFANLGSFAKPSAKDIFSCSTGPFAAYPVNTDAMGNLTARLAAGLNRSTLLEVSKHPAENLRAYYQGAGGVTNHYSRVVHAVNGDGRGYAFPYDDVGASGSQDLAGAVSDGAPKTLEVVVGGY</sequence>
<name>K1XBU2_MARBU</name>
<dbReference type="eggNOG" id="ENOG502R3TN">
    <property type="taxonomic scope" value="Eukaryota"/>
</dbReference>
<dbReference type="AlphaFoldDB" id="K1XBU2"/>
<dbReference type="PANTHER" id="PTHR38165:SF1">
    <property type="entry name" value="GLUCANASE B"/>
    <property type="match status" value="1"/>
</dbReference>
<organism evidence="3 4">
    <name type="scientific">Marssonina brunnea f. sp. multigermtubi (strain MB_m1)</name>
    <name type="common">Marssonina leaf spot fungus</name>
    <dbReference type="NCBI Taxonomy" id="1072389"/>
    <lineage>
        <taxon>Eukaryota</taxon>
        <taxon>Fungi</taxon>
        <taxon>Dikarya</taxon>
        <taxon>Ascomycota</taxon>
        <taxon>Pezizomycotina</taxon>
        <taxon>Leotiomycetes</taxon>
        <taxon>Helotiales</taxon>
        <taxon>Drepanopezizaceae</taxon>
        <taxon>Drepanopeziza</taxon>
    </lineage>
</organism>
<dbReference type="InterPro" id="IPR042517">
    <property type="entry name" value="Glyco_hydro_64_N_2"/>
</dbReference>
<dbReference type="Gene3D" id="3.30.920.50">
    <property type="entry name" value="Beta-1,3-glucanase, C-terminal domain"/>
    <property type="match status" value="1"/>
</dbReference>
<dbReference type="EMBL" id="JH921434">
    <property type="protein sequence ID" value="EKD18193.1"/>
    <property type="molecule type" value="Genomic_DNA"/>
</dbReference>
<dbReference type="Gene3D" id="2.60.110.10">
    <property type="entry name" value="Thaumatin"/>
    <property type="match status" value="1"/>
</dbReference>
<dbReference type="Proteomes" id="UP000006753">
    <property type="component" value="Unassembled WGS sequence"/>
</dbReference>
<dbReference type="PANTHER" id="PTHR38165">
    <property type="match status" value="1"/>
</dbReference>
<dbReference type="PROSITE" id="PS52006">
    <property type="entry name" value="GH64"/>
    <property type="match status" value="1"/>
</dbReference>
<keyword evidence="4" id="KW-1185">Reference proteome</keyword>